<dbReference type="AlphaFoldDB" id="A0A166DY99"/>
<reference evidence="2 3" key="1">
    <citation type="journal article" date="2016" name="Mol. Biol. Evol.">
        <title>Comparative Genomics of Early-Diverging Mushroom-Forming Fungi Provides Insights into the Origins of Lignocellulose Decay Capabilities.</title>
        <authorList>
            <person name="Nagy L.G."/>
            <person name="Riley R."/>
            <person name="Tritt A."/>
            <person name="Adam C."/>
            <person name="Daum C."/>
            <person name="Floudas D."/>
            <person name="Sun H."/>
            <person name="Yadav J.S."/>
            <person name="Pangilinan J."/>
            <person name="Larsson K.H."/>
            <person name="Matsuura K."/>
            <person name="Barry K."/>
            <person name="Labutti K."/>
            <person name="Kuo R."/>
            <person name="Ohm R.A."/>
            <person name="Bhattacharya S.S."/>
            <person name="Shirouzu T."/>
            <person name="Yoshinaga Y."/>
            <person name="Martin F.M."/>
            <person name="Grigoriev I.V."/>
            <person name="Hibbett D.S."/>
        </authorList>
    </citation>
    <scope>NUCLEOTIDE SEQUENCE [LARGE SCALE GENOMIC DNA]</scope>
    <source>
        <strain evidence="2 3">HHB10207 ss-3</strain>
    </source>
</reference>
<feature type="compositionally biased region" description="Polar residues" evidence="1">
    <location>
        <begin position="276"/>
        <end position="294"/>
    </location>
</feature>
<evidence type="ECO:0000313" key="2">
    <source>
        <dbReference type="EMBL" id="KZT39022.1"/>
    </source>
</evidence>
<feature type="compositionally biased region" description="Polar residues" evidence="1">
    <location>
        <begin position="244"/>
        <end position="255"/>
    </location>
</feature>
<gene>
    <name evidence="2" type="ORF">SISSUDRAFT_1128389</name>
</gene>
<dbReference type="Proteomes" id="UP000076798">
    <property type="component" value="Unassembled WGS sequence"/>
</dbReference>
<feature type="compositionally biased region" description="Basic and acidic residues" evidence="1">
    <location>
        <begin position="463"/>
        <end position="473"/>
    </location>
</feature>
<feature type="compositionally biased region" description="Basic and acidic residues" evidence="1">
    <location>
        <begin position="227"/>
        <end position="243"/>
    </location>
</feature>
<feature type="region of interest" description="Disordered" evidence="1">
    <location>
        <begin position="190"/>
        <end position="549"/>
    </location>
</feature>
<feature type="region of interest" description="Disordered" evidence="1">
    <location>
        <begin position="606"/>
        <end position="628"/>
    </location>
</feature>
<feature type="compositionally biased region" description="Basic and acidic residues" evidence="1">
    <location>
        <begin position="205"/>
        <end position="217"/>
    </location>
</feature>
<keyword evidence="3" id="KW-1185">Reference proteome</keyword>
<feature type="compositionally biased region" description="Polar residues" evidence="1">
    <location>
        <begin position="301"/>
        <end position="340"/>
    </location>
</feature>
<dbReference type="EMBL" id="KV428053">
    <property type="protein sequence ID" value="KZT39022.1"/>
    <property type="molecule type" value="Genomic_DNA"/>
</dbReference>
<evidence type="ECO:0000256" key="1">
    <source>
        <dbReference type="SAM" id="MobiDB-lite"/>
    </source>
</evidence>
<accession>A0A166DY99</accession>
<proteinExistence type="predicted"/>
<feature type="compositionally biased region" description="Low complexity" evidence="1">
    <location>
        <begin position="362"/>
        <end position="376"/>
    </location>
</feature>
<sequence length="628" mass="69669">MSDLLLTLINEPSVGYIDKLKYTVFCSVCKHHVSLSPPSHDDRQSQRWITEWTAHLRNPSHLSKAPRSSNQNNIRTVERSVSTQPLINTRALQQSHYSSYDYEPRRHGPAPFRTQQPYPQQPFPHTPPVSASYPHPPPVHVDNARFHREESMTRPYPHYSRPSSSVSSPVRCPCSYSLLGPEMPCTECSKHSSAHAPYPVASRRAGADRFPEKRESINIRPSGVMRSRMESSDRSHLEDRYSNDARQLSSAQSLTPRRYEPSTGPLRSSHHKRPSRITSAQPITSRTAMPTQSPIAPAALSPTQDQSQRTKMSISNMLSNQESTPSSSRPNHGITDSQGNVLLASPYGSPQVAQDETEPRSADVVSAAASSSSGDSPVLPLTPIHSGVTSSRRGDKRKASSLTEEVEIRRESTHTTPRQIHAWARDDDDDEVGERGREARSTAFHRTISLGETDDIQMNDAIVESRPRHDSGRRLGRTVETPRPGPHSGSSSPSDQSQPQPQASGSKLAPESSATSRIYDSPLPESLPEPPIQPHSQRSRSPPFRLRPADFQSPNFIPYTSNPKFVFVCGKEPWRPSRFAPVSRMKDIPLPFDKLKSYKTVVETPPTGACHMSPSEVDESDAMIVDGS</sequence>
<name>A0A166DY99_9AGAM</name>
<protein>
    <submittedName>
        <fullName evidence="2">Uncharacterized protein</fullName>
    </submittedName>
</protein>
<organism evidence="2 3">
    <name type="scientific">Sistotremastrum suecicum HHB10207 ss-3</name>
    <dbReference type="NCBI Taxonomy" id="1314776"/>
    <lineage>
        <taxon>Eukaryota</taxon>
        <taxon>Fungi</taxon>
        <taxon>Dikarya</taxon>
        <taxon>Basidiomycota</taxon>
        <taxon>Agaricomycotina</taxon>
        <taxon>Agaricomycetes</taxon>
        <taxon>Sistotremastrales</taxon>
        <taxon>Sistotremastraceae</taxon>
        <taxon>Sistotremastrum</taxon>
    </lineage>
</organism>
<evidence type="ECO:0000313" key="3">
    <source>
        <dbReference type="Proteomes" id="UP000076798"/>
    </source>
</evidence>
<feature type="region of interest" description="Disordered" evidence="1">
    <location>
        <begin position="99"/>
        <end position="127"/>
    </location>
</feature>
<feature type="compositionally biased region" description="Low complexity" evidence="1">
    <location>
        <begin position="486"/>
        <end position="506"/>
    </location>
</feature>